<gene>
    <name evidence="2" type="ORF">AVEN_17347_1</name>
</gene>
<organism evidence="2 3">
    <name type="scientific">Araneus ventricosus</name>
    <name type="common">Orbweaver spider</name>
    <name type="synonym">Epeira ventricosa</name>
    <dbReference type="NCBI Taxonomy" id="182803"/>
    <lineage>
        <taxon>Eukaryota</taxon>
        <taxon>Metazoa</taxon>
        <taxon>Ecdysozoa</taxon>
        <taxon>Arthropoda</taxon>
        <taxon>Chelicerata</taxon>
        <taxon>Arachnida</taxon>
        <taxon>Araneae</taxon>
        <taxon>Araneomorphae</taxon>
        <taxon>Entelegynae</taxon>
        <taxon>Araneoidea</taxon>
        <taxon>Araneidae</taxon>
        <taxon>Araneus</taxon>
    </lineage>
</organism>
<evidence type="ECO:0000256" key="1">
    <source>
        <dbReference type="SAM" id="SignalP"/>
    </source>
</evidence>
<evidence type="ECO:0000313" key="2">
    <source>
        <dbReference type="EMBL" id="GBO25059.1"/>
    </source>
</evidence>
<name>A0A4Y2VID7_ARAVE</name>
<sequence>MHQFWKNMMKKLLNAKFFLLNQLLTLLAPETKQMEKRRLHSLIKMFQDAIQFCKKYDENPIECQIFLLNQLLTLPMPETADGSERRSRLLDENVLCNDALSSGKIHLKKNY</sequence>
<feature type="chain" id="PRO_5021323516" evidence="1">
    <location>
        <begin position="34"/>
        <end position="111"/>
    </location>
</feature>
<keyword evidence="3" id="KW-1185">Reference proteome</keyword>
<comment type="caution">
    <text evidence="2">The sequence shown here is derived from an EMBL/GenBank/DDBJ whole genome shotgun (WGS) entry which is preliminary data.</text>
</comment>
<proteinExistence type="predicted"/>
<accession>A0A4Y2VID7</accession>
<dbReference type="AlphaFoldDB" id="A0A4Y2VID7"/>
<evidence type="ECO:0000313" key="3">
    <source>
        <dbReference type="Proteomes" id="UP000499080"/>
    </source>
</evidence>
<dbReference type="Proteomes" id="UP000499080">
    <property type="component" value="Unassembled WGS sequence"/>
</dbReference>
<reference evidence="2 3" key="1">
    <citation type="journal article" date="2019" name="Sci. Rep.">
        <title>Orb-weaving spider Araneus ventricosus genome elucidates the spidroin gene catalogue.</title>
        <authorList>
            <person name="Kono N."/>
            <person name="Nakamura H."/>
            <person name="Ohtoshi R."/>
            <person name="Moran D.A.P."/>
            <person name="Shinohara A."/>
            <person name="Yoshida Y."/>
            <person name="Fujiwara M."/>
            <person name="Mori M."/>
            <person name="Tomita M."/>
            <person name="Arakawa K."/>
        </authorList>
    </citation>
    <scope>NUCLEOTIDE SEQUENCE [LARGE SCALE GENOMIC DNA]</scope>
</reference>
<dbReference type="EMBL" id="BGPR01048042">
    <property type="protein sequence ID" value="GBO25059.1"/>
    <property type="molecule type" value="Genomic_DNA"/>
</dbReference>
<feature type="signal peptide" evidence="1">
    <location>
        <begin position="1"/>
        <end position="33"/>
    </location>
</feature>
<keyword evidence="1" id="KW-0732">Signal</keyword>
<protein>
    <submittedName>
        <fullName evidence="2">Uncharacterized protein</fullName>
    </submittedName>
</protein>